<dbReference type="AlphaFoldDB" id="A0A8H6SRT0"/>
<comment type="caution">
    <text evidence="1">The sequence shown here is derived from an EMBL/GenBank/DDBJ whole genome shotgun (WGS) entry which is preliminary data.</text>
</comment>
<dbReference type="RefSeq" id="XP_037220508.1">
    <property type="nucleotide sequence ID" value="XM_037362587.1"/>
</dbReference>
<dbReference type="EMBL" id="JACAZF010000005">
    <property type="protein sequence ID" value="KAF7303536.1"/>
    <property type="molecule type" value="Genomic_DNA"/>
</dbReference>
<gene>
    <name evidence="1" type="ORF">MIND_00582800</name>
</gene>
<dbReference type="OrthoDB" id="3035629at2759"/>
<proteinExistence type="predicted"/>
<dbReference type="GeneID" id="59345103"/>
<evidence type="ECO:0000313" key="2">
    <source>
        <dbReference type="Proteomes" id="UP000636479"/>
    </source>
</evidence>
<dbReference type="Proteomes" id="UP000636479">
    <property type="component" value="Unassembled WGS sequence"/>
</dbReference>
<protein>
    <submittedName>
        <fullName evidence="1">Uncharacterized protein</fullName>
    </submittedName>
</protein>
<evidence type="ECO:0000313" key="1">
    <source>
        <dbReference type="EMBL" id="KAF7303536.1"/>
    </source>
</evidence>
<reference evidence="1" key="1">
    <citation type="submission" date="2020-05" db="EMBL/GenBank/DDBJ databases">
        <title>Mycena genomes resolve the evolution of fungal bioluminescence.</title>
        <authorList>
            <person name="Tsai I.J."/>
        </authorList>
    </citation>
    <scope>NUCLEOTIDE SEQUENCE</scope>
    <source>
        <strain evidence="1">171206Taipei</strain>
    </source>
</reference>
<accession>A0A8H6SRT0</accession>
<sequence length="125" mass="14263">MLTHLELFMNAAPWMTPLLAAAFPALTHLALFDLCHLDVIKSLLETQPRLAVLAFVYMADQAFWDHDLLRARLAEVGADDPRFAIVGLTDFECDWERGAWGGQDYWCVAEEDIARRRAEKFKSHS</sequence>
<name>A0A8H6SRT0_9AGAR</name>
<keyword evidence="2" id="KW-1185">Reference proteome</keyword>
<organism evidence="1 2">
    <name type="scientific">Mycena indigotica</name>
    <dbReference type="NCBI Taxonomy" id="2126181"/>
    <lineage>
        <taxon>Eukaryota</taxon>
        <taxon>Fungi</taxon>
        <taxon>Dikarya</taxon>
        <taxon>Basidiomycota</taxon>
        <taxon>Agaricomycotina</taxon>
        <taxon>Agaricomycetes</taxon>
        <taxon>Agaricomycetidae</taxon>
        <taxon>Agaricales</taxon>
        <taxon>Marasmiineae</taxon>
        <taxon>Mycenaceae</taxon>
        <taxon>Mycena</taxon>
    </lineage>
</organism>